<comment type="caution">
    <text evidence="4">Lacks conserved residue(s) required for the propagation of feature annotation.</text>
</comment>
<dbReference type="InterPro" id="IPR001406">
    <property type="entry name" value="PsdUridine_synth_TruA"/>
</dbReference>
<dbReference type="Pfam" id="PF01416">
    <property type="entry name" value="PseudoU_synth_1"/>
    <property type="match status" value="2"/>
</dbReference>
<dbReference type="InParanoid" id="A0A146GCE4"/>
<evidence type="ECO:0000256" key="3">
    <source>
        <dbReference type="ARBA" id="ARBA00023235"/>
    </source>
</evidence>
<dbReference type="GO" id="GO:0031119">
    <property type="term" value="P:tRNA pseudouridine synthesis"/>
    <property type="evidence" value="ECO:0007669"/>
    <property type="project" value="UniProtKB-UniRule"/>
</dbReference>
<dbReference type="InterPro" id="IPR020097">
    <property type="entry name" value="PsdUridine_synth_TruA_a/b_dom"/>
</dbReference>
<evidence type="ECO:0000256" key="5">
    <source>
        <dbReference type="PIRSR" id="PIRSR001430-1"/>
    </source>
</evidence>
<keyword evidence="10" id="KW-1185">Reference proteome</keyword>
<feature type="domain" description="Pseudouridine synthase I TruA alpha/beta" evidence="8">
    <location>
        <begin position="143"/>
        <end position="244"/>
    </location>
</feature>
<dbReference type="Gene3D" id="3.30.70.580">
    <property type="entry name" value="Pseudouridine synthase I, catalytic domain, N-terminal subdomain"/>
    <property type="match status" value="1"/>
</dbReference>
<dbReference type="EC" id="5.4.99.12" evidence="4"/>
<reference evidence="10" key="1">
    <citation type="journal article" date="2017" name="Genome Announc.">
        <title>Draft Genome Sequence of Terrimicrobium sacchariphilum NM-5T, a Facultative Anaerobic Soil Bacterium of the Class Spartobacteria.</title>
        <authorList>
            <person name="Qiu Y.L."/>
            <person name="Tourlousse D.M."/>
            <person name="Matsuura N."/>
            <person name="Ohashi A."/>
            <person name="Sekiguchi Y."/>
        </authorList>
    </citation>
    <scope>NUCLEOTIDE SEQUENCE [LARGE SCALE GENOMIC DNA]</scope>
    <source>
        <strain evidence="10">NM-5</strain>
    </source>
</reference>
<evidence type="ECO:0000313" key="9">
    <source>
        <dbReference type="EMBL" id="GAT35020.1"/>
    </source>
</evidence>
<name>A0A146GCE4_TERSA</name>
<feature type="domain" description="Pseudouridine synthase I TruA alpha/beta" evidence="8">
    <location>
        <begin position="7"/>
        <end position="103"/>
    </location>
</feature>
<feature type="binding site" evidence="4 6">
    <location>
        <position position="110"/>
    </location>
    <ligand>
        <name>substrate</name>
    </ligand>
</feature>
<dbReference type="PIRSF" id="PIRSF001430">
    <property type="entry name" value="tRNA_psdUrid_synth"/>
    <property type="match status" value="1"/>
</dbReference>
<comment type="caution">
    <text evidence="9">The sequence shown here is derived from an EMBL/GenBank/DDBJ whole genome shotgun (WGS) entry which is preliminary data.</text>
</comment>
<proteinExistence type="inferred from homology"/>
<dbReference type="GO" id="GO:0003723">
    <property type="term" value="F:RNA binding"/>
    <property type="evidence" value="ECO:0007669"/>
    <property type="project" value="InterPro"/>
</dbReference>
<keyword evidence="2 4" id="KW-0819">tRNA processing</keyword>
<evidence type="ECO:0000256" key="6">
    <source>
        <dbReference type="PIRSR" id="PIRSR001430-2"/>
    </source>
</evidence>
<dbReference type="Gene3D" id="3.30.70.660">
    <property type="entry name" value="Pseudouridine synthase I, catalytic domain, C-terminal subdomain"/>
    <property type="match status" value="1"/>
</dbReference>
<organism evidence="9 10">
    <name type="scientific">Terrimicrobium sacchariphilum</name>
    <dbReference type="NCBI Taxonomy" id="690879"/>
    <lineage>
        <taxon>Bacteria</taxon>
        <taxon>Pseudomonadati</taxon>
        <taxon>Verrucomicrobiota</taxon>
        <taxon>Terrimicrobiia</taxon>
        <taxon>Terrimicrobiales</taxon>
        <taxon>Terrimicrobiaceae</taxon>
        <taxon>Terrimicrobium</taxon>
    </lineage>
</organism>
<dbReference type="Proteomes" id="UP000076023">
    <property type="component" value="Unassembled WGS sequence"/>
</dbReference>
<dbReference type="InterPro" id="IPR020103">
    <property type="entry name" value="PsdUridine_synth_cat_dom_sf"/>
</dbReference>
<dbReference type="InterPro" id="IPR020095">
    <property type="entry name" value="PsdUridine_synth_TruA_C"/>
</dbReference>
<comment type="function">
    <text evidence="4">Formation of pseudouridine at positions 38, 39 and 40 in the anticodon stem and loop of transfer RNAs.</text>
</comment>
<accession>A0A146GCE4</accession>
<protein>
    <recommendedName>
        <fullName evidence="4">tRNA pseudouridine synthase A</fullName>
        <ecNumber evidence="4">5.4.99.12</ecNumber>
    </recommendedName>
    <alternativeName>
        <fullName evidence="4">tRNA pseudouridine(38-40) synthase</fullName>
    </alternativeName>
    <alternativeName>
        <fullName evidence="4">tRNA pseudouridylate synthase I</fullName>
    </alternativeName>
    <alternativeName>
        <fullName evidence="4">tRNA-uridine isomerase I</fullName>
    </alternativeName>
</protein>
<feature type="active site" description="Nucleophile" evidence="4 5">
    <location>
        <position position="51"/>
    </location>
</feature>
<sequence>MRLKLIISYDGAPFAGWQSQAGGDAVQDVIEAAFRKIVGDRVVVQGSGRTDAGVHALAQVAHAEVPDDSLPLDAWLRALNANLPPGVRIMRVTRAARDFHARFSATGKVYRYRIRNGQVLPPLELGRVWHVASPLALGDLRSAAEIFVGEHDFAAFAANRGGPIHSTVRRITSITITEEAGLFSLRFEGGGFLYKMVRMLTAALVRHALGKASLDDLRGILRNGSPKWNHVAPAEGLYLEKVLYSGTKSPQVLPSEPV</sequence>
<gene>
    <name evidence="4" type="primary">truA</name>
    <name evidence="9" type="ORF">TSACC_380</name>
</gene>
<keyword evidence="3 4" id="KW-0413">Isomerase</keyword>
<dbReference type="HAMAP" id="MF_00171">
    <property type="entry name" value="TruA"/>
    <property type="match status" value="1"/>
</dbReference>
<evidence type="ECO:0000256" key="2">
    <source>
        <dbReference type="ARBA" id="ARBA00022694"/>
    </source>
</evidence>
<dbReference type="SUPFAM" id="SSF55120">
    <property type="entry name" value="Pseudouridine synthase"/>
    <property type="match status" value="1"/>
</dbReference>
<dbReference type="InterPro" id="IPR020094">
    <property type="entry name" value="TruA/RsuA/RluB/E/F_N"/>
</dbReference>
<dbReference type="NCBIfam" id="TIGR00071">
    <property type="entry name" value="hisT_truA"/>
    <property type="match status" value="1"/>
</dbReference>
<comment type="subunit">
    <text evidence="4">Homodimer.</text>
</comment>
<evidence type="ECO:0000259" key="8">
    <source>
        <dbReference type="Pfam" id="PF01416"/>
    </source>
</evidence>
<dbReference type="PANTHER" id="PTHR11142:SF0">
    <property type="entry name" value="TRNA PSEUDOURIDINE SYNTHASE-LIKE 1"/>
    <property type="match status" value="1"/>
</dbReference>
<comment type="catalytic activity">
    <reaction evidence="4 7">
        <text>uridine(38/39/40) in tRNA = pseudouridine(38/39/40) in tRNA</text>
        <dbReference type="Rhea" id="RHEA:22376"/>
        <dbReference type="Rhea" id="RHEA-COMP:10085"/>
        <dbReference type="Rhea" id="RHEA-COMP:10087"/>
        <dbReference type="ChEBI" id="CHEBI:65314"/>
        <dbReference type="ChEBI" id="CHEBI:65315"/>
        <dbReference type="EC" id="5.4.99.12"/>
    </reaction>
</comment>
<dbReference type="GO" id="GO:0160147">
    <property type="term" value="F:tRNA pseudouridine(38-40) synthase activity"/>
    <property type="evidence" value="ECO:0007669"/>
    <property type="project" value="UniProtKB-EC"/>
</dbReference>
<dbReference type="PANTHER" id="PTHR11142">
    <property type="entry name" value="PSEUDOURIDYLATE SYNTHASE"/>
    <property type="match status" value="1"/>
</dbReference>
<dbReference type="STRING" id="690879.TSACC_380"/>
<evidence type="ECO:0000313" key="10">
    <source>
        <dbReference type="Proteomes" id="UP000076023"/>
    </source>
</evidence>
<dbReference type="CDD" id="cd02570">
    <property type="entry name" value="PseudoU_synth_EcTruA"/>
    <property type="match status" value="1"/>
</dbReference>
<dbReference type="FunFam" id="3.30.70.580:FF:000001">
    <property type="entry name" value="tRNA pseudouridine synthase A"/>
    <property type="match status" value="1"/>
</dbReference>
<evidence type="ECO:0000256" key="4">
    <source>
        <dbReference type="HAMAP-Rule" id="MF_00171"/>
    </source>
</evidence>
<dbReference type="AlphaFoldDB" id="A0A146GCE4"/>
<dbReference type="EMBL" id="BDCO01000003">
    <property type="protein sequence ID" value="GAT35020.1"/>
    <property type="molecule type" value="Genomic_DNA"/>
</dbReference>
<evidence type="ECO:0000256" key="1">
    <source>
        <dbReference type="ARBA" id="ARBA00009375"/>
    </source>
</evidence>
<comment type="similarity">
    <text evidence="1 4 7">Belongs to the tRNA pseudouridine synthase TruA family.</text>
</comment>
<dbReference type="FunCoup" id="A0A146GCE4">
    <property type="interactions" value="464"/>
</dbReference>
<evidence type="ECO:0000256" key="7">
    <source>
        <dbReference type="RuleBase" id="RU003792"/>
    </source>
</evidence>